<sequence>MSDSASLQWMAARRLSYGGARPSLGEAAEMDSGLLVLTAPQRPTRLSWAPPAKRLPRLAGRGRGSGPAGGGDQDVAGRLSYASSSGRPSARRSVALRLRFSTSTTLTANTATHADAHLGSSGHASTTESSGTVWDSARRSGTCHAHPLRWSQDAYVLELPLSLTPSTRSEDAAQPSPLSSRTATSARERRSGTPPGALSLPRRSPSLPAPQWQADPGAARAAGTLHHNNKENADATPERLRPAAASAPRPCARSSKKQPEDASSHCAAWQGRREEEEAAGEGQEVSCALPLSTVV</sequence>
<feature type="compositionally biased region" description="Polar residues" evidence="1">
    <location>
        <begin position="122"/>
        <end position="133"/>
    </location>
</feature>
<feature type="compositionally biased region" description="Low complexity" evidence="1">
    <location>
        <begin position="242"/>
        <end position="253"/>
    </location>
</feature>
<accession>S9UXA0</accession>
<evidence type="ECO:0000313" key="3">
    <source>
        <dbReference type="Proteomes" id="UP000015354"/>
    </source>
</evidence>
<proteinExistence type="predicted"/>
<evidence type="ECO:0000313" key="2">
    <source>
        <dbReference type="EMBL" id="EPY15145.1"/>
    </source>
</evidence>
<feature type="compositionally biased region" description="Basic and acidic residues" evidence="1">
    <location>
        <begin position="228"/>
        <end position="241"/>
    </location>
</feature>
<evidence type="ECO:0000256" key="1">
    <source>
        <dbReference type="SAM" id="MobiDB-lite"/>
    </source>
</evidence>
<feature type="region of interest" description="Disordered" evidence="1">
    <location>
        <begin position="40"/>
        <end position="88"/>
    </location>
</feature>
<reference evidence="2 3" key="1">
    <citation type="journal article" date="2013" name="PLoS ONE">
        <title>Predicting the Proteins of Angomonas deanei, Strigomonas culicis and Their Respective Endosymbionts Reveals New Aspects of the Trypanosomatidae Family.</title>
        <authorList>
            <person name="Motta M.C."/>
            <person name="Martins A.C."/>
            <person name="de Souza S.S."/>
            <person name="Catta-Preta C.M."/>
            <person name="Silva R."/>
            <person name="Klein C.C."/>
            <person name="de Almeida L.G."/>
            <person name="de Lima Cunha O."/>
            <person name="Ciapina L.P."/>
            <person name="Brocchi M."/>
            <person name="Colabardini A.C."/>
            <person name="de Araujo Lima B."/>
            <person name="Machado C.R."/>
            <person name="de Almeida Soares C.M."/>
            <person name="Probst C.M."/>
            <person name="de Menezes C.B."/>
            <person name="Thompson C.E."/>
            <person name="Bartholomeu D.C."/>
            <person name="Gradia D.F."/>
            <person name="Pavoni D.P."/>
            <person name="Grisard E.C."/>
            <person name="Fantinatti-Garboggini F."/>
            <person name="Marchini F.K."/>
            <person name="Rodrigues-Luiz G.F."/>
            <person name="Wagner G."/>
            <person name="Goldman G.H."/>
            <person name="Fietto J.L."/>
            <person name="Elias M.C."/>
            <person name="Goldman M.H."/>
            <person name="Sagot M.F."/>
            <person name="Pereira M."/>
            <person name="Stoco P.H."/>
            <person name="de Mendonca-Neto R.P."/>
            <person name="Teixeira S.M."/>
            <person name="Maciel T.E."/>
            <person name="de Oliveira Mendes T.A."/>
            <person name="Urmenyi T.P."/>
            <person name="de Souza W."/>
            <person name="Schenkman S."/>
            <person name="de Vasconcelos A.T."/>
        </authorList>
    </citation>
    <scope>NUCLEOTIDE SEQUENCE [LARGE SCALE GENOMIC DNA]</scope>
</reference>
<feature type="compositionally biased region" description="Low complexity" evidence="1">
    <location>
        <begin position="194"/>
        <end position="210"/>
    </location>
</feature>
<feature type="compositionally biased region" description="Low complexity" evidence="1">
    <location>
        <begin position="78"/>
        <end position="88"/>
    </location>
</feature>
<dbReference type="EMBL" id="ATMH01012516">
    <property type="protein sequence ID" value="EPY15145.1"/>
    <property type="molecule type" value="Genomic_DNA"/>
</dbReference>
<feature type="compositionally biased region" description="Gly residues" evidence="1">
    <location>
        <begin position="61"/>
        <end position="72"/>
    </location>
</feature>
<organism evidence="2 3">
    <name type="scientific">Strigomonas culicis</name>
    <dbReference type="NCBI Taxonomy" id="28005"/>
    <lineage>
        <taxon>Eukaryota</taxon>
        <taxon>Discoba</taxon>
        <taxon>Euglenozoa</taxon>
        <taxon>Kinetoplastea</taxon>
        <taxon>Metakinetoplastina</taxon>
        <taxon>Trypanosomatida</taxon>
        <taxon>Trypanosomatidae</taxon>
        <taxon>Strigomonadinae</taxon>
        <taxon>Strigomonas</taxon>
    </lineage>
</organism>
<feature type="region of interest" description="Disordered" evidence="1">
    <location>
        <begin position="166"/>
        <end position="295"/>
    </location>
</feature>
<comment type="caution">
    <text evidence="2">The sequence shown here is derived from an EMBL/GenBank/DDBJ whole genome shotgun (WGS) entry which is preliminary data.</text>
</comment>
<dbReference type="Proteomes" id="UP000015354">
    <property type="component" value="Unassembled WGS sequence"/>
</dbReference>
<dbReference type="AlphaFoldDB" id="S9UXA0"/>
<name>S9UXA0_9TRYP</name>
<gene>
    <name evidence="2" type="ORF">STCU_12318</name>
</gene>
<protein>
    <submittedName>
        <fullName evidence="2">Uncharacterized protein</fullName>
    </submittedName>
</protein>
<keyword evidence="3" id="KW-1185">Reference proteome</keyword>
<feature type="region of interest" description="Disordered" evidence="1">
    <location>
        <begin position="111"/>
        <end position="138"/>
    </location>
</feature>